<evidence type="ECO:0000313" key="6">
    <source>
        <dbReference type="Proteomes" id="UP000663832"/>
    </source>
</evidence>
<dbReference type="EMBL" id="CAJNOI010004634">
    <property type="protein sequence ID" value="CAF1549664.1"/>
    <property type="molecule type" value="Genomic_DNA"/>
</dbReference>
<evidence type="ECO:0000313" key="3">
    <source>
        <dbReference type="EMBL" id="CAF1549710.1"/>
    </source>
</evidence>
<evidence type="ECO:0000256" key="1">
    <source>
        <dbReference type="SAM" id="Phobius"/>
    </source>
</evidence>
<feature type="transmembrane region" description="Helical" evidence="1">
    <location>
        <begin position="110"/>
        <end position="134"/>
    </location>
</feature>
<protein>
    <submittedName>
        <fullName evidence="2">Uncharacterized protein</fullName>
    </submittedName>
</protein>
<evidence type="ECO:0000313" key="4">
    <source>
        <dbReference type="EMBL" id="CAF1660699.1"/>
    </source>
</evidence>
<dbReference type="EMBL" id="CAJNOM010005028">
    <property type="protein sequence ID" value="CAF1660726.1"/>
    <property type="molecule type" value="Genomic_DNA"/>
</dbReference>
<organism evidence="2 7">
    <name type="scientific">Adineta steineri</name>
    <dbReference type="NCBI Taxonomy" id="433720"/>
    <lineage>
        <taxon>Eukaryota</taxon>
        <taxon>Metazoa</taxon>
        <taxon>Spiralia</taxon>
        <taxon>Gnathifera</taxon>
        <taxon>Rotifera</taxon>
        <taxon>Eurotatoria</taxon>
        <taxon>Bdelloidea</taxon>
        <taxon>Adinetida</taxon>
        <taxon>Adinetidae</taxon>
        <taxon>Adineta</taxon>
    </lineage>
</organism>
<evidence type="ECO:0000313" key="7">
    <source>
        <dbReference type="Proteomes" id="UP000663877"/>
    </source>
</evidence>
<dbReference type="EMBL" id="CAJNOM010005025">
    <property type="protein sequence ID" value="CAF1660699.1"/>
    <property type="molecule type" value="Genomic_DNA"/>
</dbReference>
<comment type="caution">
    <text evidence="2">The sequence shown here is derived from an EMBL/GenBank/DDBJ whole genome shotgun (WGS) entry which is preliminary data.</text>
</comment>
<accession>A0A815WJA4</accession>
<dbReference type="Proteomes" id="UP000663832">
    <property type="component" value="Unassembled WGS sequence"/>
</dbReference>
<evidence type="ECO:0000313" key="5">
    <source>
        <dbReference type="EMBL" id="CAF1660726.1"/>
    </source>
</evidence>
<proteinExistence type="predicted"/>
<feature type="transmembrane region" description="Helical" evidence="1">
    <location>
        <begin position="140"/>
        <end position="164"/>
    </location>
</feature>
<keyword evidence="1" id="KW-0472">Membrane</keyword>
<dbReference type="Gene3D" id="1.20.140.150">
    <property type="match status" value="1"/>
</dbReference>
<dbReference type="EMBL" id="CAJNOI010004635">
    <property type="protein sequence ID" value="CAF1549710.1"/>
    <property type="molecule type" value="Genomic_DNA"/>
</dbReference>
<evidence type="ECO:0000313" key="2">
    <source>
        <dbReference type="EMBL" id="CAF1549664.1"/>
    </source>
</evidence>
<feature type="transmembrane region" description="Helical" evidence="1">
    <location>
        <begin position="75"/>
        <end position="98"/>
    </location>
</feature>
<keyword evidence="6" id="KW-1185">Reference proteome</keyword>
<feature type="transmembrane region" description="Helical" evidence="1">
    <location>
        <begin position="7"/>
        <end position="33"/>
    </location>
</feature>
<reference evidence="2" key="1">
    <citation type="submission" date="2021-02" db="EMBL/GenBank/DDBJ databases">
        <authorList>
            <person name="Nowell W R."/>
        </authorList>
    </citation>
    <scope>NUCLEOTIDE SEQUENCE</scope>
</reference>
<gene>
    <name evidence="2" type="ORF">BJG266_LOCUS46147</name>
    <name evidence="3" type="ORF">BJG266_LOCUS46150</name>
    <name evidence="4" type="ORF">QVE165_LOCUS63173</name>
    <name evidence="5" type="ORF">QVE165_LOCUS63177</name>
</gene>
<dbReference type="Proteomes" id="UP000663877">
    <property type="component" value="Unassembled WGS sequence"/>
</dbReference>
<dbReference type="OrthoDB" id="10040824at2759"/>
<dbReference type="AlphaFoldDB" id="A0A815WJA4"/>
<name>A0A815WJA4_9BILA</name>
<keyword evidence="1" id="KW-1133">Transmembrane helix</keyword>
<sequence length="165" mass="17440">MALQNRPLLYTATGLLVITAVLYITANALPIWVTVSDESYSYTVGLWKACESEGSTKLCINILLKSDYKTISTRAFITLCCIYSSLSVASIITILCINENLVDISSLAKGLAIAALICGIIGVSIGISVVLEGIDFGGKMGVSCVLAIIALVFNFAGAIATFFIK</sequence>
<keyword evidence="1" id="KW-0812">Transmembrane</keyword>